<dbReference type="AlphaFoldDB" id="A0A4R2RP12"/>
<dbReference type="InterPro" id="IPR003358">
    <property type="entry name" value="tRNA_(Gua-N-7)_MeTrfase_Trmb"/>
</dbReference>
<dbReference type="InterPro" id="IPR029063">
    <property type="entry name" value="SAM-dependent_MTases_sf"/>
</dbReference>
<dbReference type="Pfam" id="PF02390">
    <property type="entry name" value="Methyltransf_4"/>
    <property type="match status" value="1"/>
</dbReference>
<dbReference type="UniPathway" id="UPA00989"/>
<feature type="binding site" evidence="7">
    <location>
        <position position="96"/>
    </location>
    <ligand>
        <name>S-adenosyl-L-methionine</name>
        <dbReference type="ChEBI" id="CHEBI:59789"/>
    </ligand>
</feature>
<dbReference type="EC" id="2.1.1.33" evidence="7"/>
<feature type="binding site" evidence="7">
    <location>
        <begin position="221"/>
        <end position="224"/>
    </location>
    <ligand>
        <name>substrate</name>
    </ligand>
</feature>
<dbReference type="GO" id="GO:0008176">
    <property type="term" value="F:tRNA (guanine(46)-N7)-methyltransferase activity"/>
    <property type="evidence" value="ECO:0007669"/>
    <property type="project" value="UniProtKB-UniRule"/>
</dbReference>
<dbReference type="Gene3D" id="3.40.50.150">
    <property type="entry name" value="Vaccinia Virus protein VP39"/>
    <property type="match status" value="1"/>
</dbReference>
<dbReference type="Proteomes" id="UP000294813">
    <property type="component" value="Unassembled WGS sequence"/>
</dbReference>
<evidence type="ECO:0000256" key="8">
    <source>
        <dbReference type="SAM" id="MobiDB-lite"/>
    </source>
</evidence>
<dbReference type="NCBIfam" id="TIGR00091">
    <property type="entry name" value="tRNA (guanosine(46)-N7)-methyltransferase TrmB"/>
    <property type="match status" value="1"/>
</dbReference>
<keyword evidence="10" id="KW-1185">Reference proteome</keyword>
<feature type="binding site" evidence="7">
    <location>
        <position position="123"/>
    </location>
    <ligand>
        <name>S-adenosyl-L-methionine</name>
        <dbReference type="ChEBI" id="CHEBI:59789"/>
    </ligand>
</feature>
<evidence type="ECO:0000256" key="7">
    <source>
        <dbReference type="HAMAP-Rule" id="MF_01057"/>
    </source>
</evidence>
<dbReference type="GO" id="GO:0043527">
    <property type="term" value="C:tRNA methyltransferase complex"/>
    <property type="evidence" value="ECO:0007669"/>
    <property type="project" value="TreeGrafter"/>
</dbReference>
<evidence type="ECO:0000256" key="1">
    <source>
        <dbReference type="ARBA" id="ARBA00000142"/>
    </source>
</evidence>
<gene>
    <name evidence="7" type="primary">trmB</name>
    <name evidence="9" type="ORF">EDD73_10713</name>
</gene>
<reference evidence="9 10" key="1">
    <citation type="submission" date="2019-03" db="EMBL/GenBank/DDBJ databases">
        <title>Genomic Encyclopedia of Type Strains, Phase IV (KMG-IV): sequencing the most valuable type-strain genomes for metagenomic binning, comparative biology and taxonomic classification.</title>
        <authorList>
            <person name="Goeker M."/>
        </authorList>
    </citation>
    <scope>NUCLEOTIDE SEQUENCE [LARGE SCALE GENOMIC DNA]</scope>
    <source>
        <strain evidence="9 10">DSM 11170</strain>
    </source>
</reference>
<evidence type="ECO:0000256" key="2">
    <source>
        <dbReference type="ARBA" id="ARBA00003015"/>
    </source>
</evidence>
<dbReference type="CDD" id="cd02440">
    <property type="entry name" value="AdoMet_MTases"/>
    <property type="match status" value="1"/>
</dbReference>
<dbReference type="InterPro" id="IPR055361">
    <property type="entry name" value="tRNA_methyltr_TrmB_bact"/>
</dbReference>
<evidence type="ECO:0000313" key="10">
    <source>
        <dbReference type="Proteomes" id="UP000294813"/>
    </source>
</evidence>
<evidence type="ECO:0000256" key="5">
    <source>
        <dbReference type="ARBA" id="ARBA00022691"/>
    </source>
</evidence>
<dbReference type="SUPFAM" id="SSF53335">
    <property type="entry name" value="S-adenosyl-L-methionine-dependent methyltransferases"/>
    <property type="match status" value="1"/>
</dbReference>
<evidence type="ECO:0000256" key="4">
    <source>
        <dbReference type="ARBA" id="ARBA00022679"/>
    </source>
</evidence>
<dbReference type="PROSITE" id="PS51625">
    <property type="entry name" value="SAM_MT_TRMB"/>
    <property type="match status" value="1"/>
</dbReference>
<feature type="compositionally biased region" description="Polar residues" evidence="8">
    <location>
        <begin position="1"/>
        <end position="11"/>
    </location>
</feature>
<comment type="similarity">
    <text evidence="7">Belongs to the class I-like SAM-binding methyltransferase superfamily. TrmB family.</text>
</comment>
<dbReference type="EMBL" id="SLXT01000007">
    <property type="protein sequence ID" value="TCP64943.1"/>
    <property type="molecule type" value="Genomic_DNA"/>
</dbReference>
<feature type="binding site" evidence="7">
    <location>
        <position position="181"/>
    </location>
    <ligand>
        <name>substrate</name>
    </ligand>
</feature>
<comment type="catalytic activity">
    <reaction evidence="1 7">
        <text>guanosine(46) in tRNA + S-adenosyl-L-methionine = N(7)-methylguanosine(46) in tRNA + S-adenosyl-L-homocysteine</text>
        <dbReference type="Rhea" id="RHEA:42708"/>
        <dbReference type="Rhea" id="RHEA-COMP:10188"/>
        <dbReference type="Rhea" id="RHEA-COMP:10189"/>
        <dbReference type="ChEBI" id="CHEBI:57856"/>
        <dbReference type="ChEBI" id="CHEBI:59789"/>
        <dbReference type="ChEBI" id="CHEBI:74269"/>
        <dbReference type="ChEBI" id="CHEBI:74480"/>
        <dbReference type="EC" id="2.1.1.33"/>
    </reaction>
</comment>
<feature type="binding site" evidence="7">
    <location>
        <position position="71"/>
    </location>
    <ligand>
        <name>S-adenosyl-L-methionine</name>
        <dbReference type="ChEBI" id="CHEBI:59789"/>
    </ligand>
</feature>
<keyword evidence="3 7" id="KW-0489">Methyltransferase</keyword>
<comment type="caution">
    <text evidence="9">The sequence shown here is derived from an EMBL/GenBank/DDBJ whole genome shotgun (WGS) entry which is preliminary data.</text>
</comment>
<comment type="function">
    <text evidence="2 7">Catalyzes the formation of N(7)-methylguanine at position 46 (m7G46) in tRNA.</text>
</comment>
<feature type="binding site" evidence="7">
    <location>
        <position position="149"/>
    </location>
    <ligand>
        <name>substrate</name>
    </ligand>
</feature>
<sequence>MSGSLSGVQNDSNKERGSTMRLRRIAGTKEKIVQHTNYLVLDPGHWRGRWDEFFEQRRTGTLAVRRPLYLELGIGRGTFITTMATRSTDVNWLGAELREEVLLEAIEKANAGEMPNLAFLWIDIERIAELFAPGEVDRIYLHFSDPWPKKRQAKRRLTHPRFLERYKQFLRPGGEIYLKSDNRDLFDFSLTSLADHGFSLTEVSYDWHGERKTSDEAEVMTEYERRFVGMNMPIHRCVAVNLSPAAEPR</sequence>
<keyword evidence="5 7" id="KW-0949">S-adenosyl-L-methionine</keyword>
<keyword evidence="6 7" id="KW-0819">tRNA processing</keyword>
<accession>A0A4R2RP12</accession>
<organism evidence="9 10">
    <name type="scientific">Heliophilum fasciatum</name>
    <dbReference type="NCBI Taxonomy" id="35700"/>
    <lineage>
        <taxon>Bacteria</taxon>
        <taxon>Bacillati</taxon>
        <taxon>Bacillota</taxon>
        <taxon>Clostridia</taxon>
        <taxon>Eubacteriales</taxon>
        <taxon>Heliobacteriaceae</taxon>
        <taxon>Heliophilum</taxon>
    </lineage>
</organism>
<feature type="region of interest" description="Disordered" evidence="8">
    <location>
        <begin position="1"/>
        <end position="20"/>
    </location>
</feature>
<proteinExistence type="inferred from homology"/>
<dbReference type="PANTHER" id="PTHR23417">
    <property type="entry name" value="3-DEOXY-D-MANNO-OCTULOSONIC-ACID TRANSFERASE/TRNA GUANINE-N 7 - -METHYLTRANSFERASE"/>
    <property type="match status" value="1"/>
</dbReference>
<protein>
    <recommendedName>
        <fullName evidence="7">tRNA (guanine-N(7)-)-methyltransferase</fullName>
        <ecNumber evidence="7">2.1.1.33</ecNumber>
    </recommendedName>
    <alternativeName>
        <fullName evidence="7">tRNA (guanine(46)-N(7))-methyltransferase</fullName>
    </alternativeName>
    <alternativeName>
        <fullName evidence="7">tRNA(m7G46)-methyltransferase</fullName>
    </alternativeName>
</protein>
<comment type="caution">
    <text evidence="7">Lacks conserved residue(s) required for the propagation of feature annotation.</text>
</comment>
<dbReference type="HAMAP" id="MF_01057">
    <property type="entry name" value="tRNA_methyltr_TrmB"/>
    <property type="match status" value="1"/>
</dbReference>
<dbReference type="PANTHER" id="PTHR23417:SF14">
    <property type="entry name" value="PENTACOTRIPEPTIDE-REPEAT REGION OF PRORP DOMAIN-CONTAINING PROTEIN"/>
    <property type="match status" value="1"/>
</dbReference>
<evidence type="ECO:0000313" key="9">
    <source>
        <dbReference type="EMBL" id="TCP64943.1"/>
    </source>
</evidence>
<dbReference type="NCBIfam" id="NF001080">
    <property type="entry name" value="PRK00121.2-2"/>
    <property type="match status" value="1"/>
</dbReference>
<evidence type="ECO:0000256" key="6">
    <source>
        <dbReference type="ARBA" id="ARBA00022694"/>
    </source>
</evidence>
<evidence type="ECO:0000256" key="3">
    <source>
        <dbReference type="ARBA" id="ARBA00022603"/>
    </source>
</evidence>
<feature type="binding site" evidence="7">
    <location>
        <position position="145"/>
    </location>
    <ligand>
        <name>S-adenosyl-L-methionine</name>
        <dbReference type="ChEBI" id="CHEBI:59789"/>
    </ligand>
</feature>
<keyword evidence="4 7" id="KW-0808">Transferase</keyword>
<name>A0A4R2RP12_9FIRM</name>
<comment type="pathway">
    <text evidence="7">tRNA modification; N(7)-methylguanine-tRNA biosynthesis.</text>
</comment>